<dbReference type="PANTHER" id="PTHR32305">
    <property type="match status" value="1"/>
</dbReference>
<evidence type="ECO:0000313" key="5">
    <source>
        <dbReference type="EMBL" id="NJC27508.1"/>
    </source>
</evidence>
<feature type="signal peptide" evidence="2">
    <location>
        <begin position="1"/>
        <end position="23"/>
    </location>
</feature>
<evidence type="ECO:0000259" key="3">
    <source>
        <dbReference type="Pfam" id="PF15528"/>
    </source>
</evidence>
<dbReference type="InterPro" id="IPR031325">
    <property type="entry name" value="RHS_repeat"/>
</dbReference>
<gene>
    <name evidence="5" type="ORF">GGR27_003025</name>
</gene>
<dbReference type="InterPro" id="IPR006530">
    <property type="entry name" value="YD"/>
</dbReference>
<evidence type="ECO:0000259" key="4">
    <source>
        <dbReference type="Pfam" id="PF20041"/>
    </source>
</evidence>
<dbReference type="InterPro" id="IPR050708">
    <property type="entry name" value="T6SS_VgrG/RHS"/>
</dbReference>
<name>A0ABX0XF60_9BACT</name>
<dbReference type="EMBL" id="JAATJH010000005">
    <property type="protein sequence ID" value="NJC27508.1"/>
    <property type="molecule type" value="Genomic_DNA"/>
</dbReference>
<feature type="compositionally biased region" description="Polar residues" evidence="1">
    <location>
        <begin position="740"/>
        <end position="763"/>
    </location>
</feature>
<dbReference type="Pfam" id="PF15528">
    <property type="entry name" value="Ntox23"/>
    <property type="match status" value="1"/>
</dbReference>
<keyword evidence="2" id="KW-0732">Signal</keyword>
<evidence type="ECO:0000256" key="2">
    <source>
        <dbReference type="SAM" id="SignalP"/>
    </source>
</evidence>
<feature type="domain" description="Bacterial toxin 23" evidence="3">
    <location>
        <begin position="1964"/>
        <end position="2151"/>
    </location>
</feature>
<organism evidence="5 6">
    <name type="scientific">Neolewinella antarctica</name>
    <dbReference type="NCBI Taxonomy" id="442734"/>
    <lineage>
        <taxon>Bacteria</taxon>
        <taxon>Pseudomonadati</taxon>
        <taxon>Bacteroidota</taxon>
        <taxon>Saprospiria</taxon>
        <taxon>Saprospirales</taxon>
        <taxon>Lewinellaceae</taxon>
        <taxon>Neolewinella</taxon>
    </lineage>
</organism>
<evidence type="ECO:0000313" key="6">
    <source>
        <dbReference type="Proteomes" id="UP000770785"/>
    </source>
</evidence>
<feature type="chain" id="PRO_5047465255" evidence="2">
    <location>
        <begin position="24"/>
        <end position="2186"/>
    </location>
</feature>
<feature type="domain" description="DUF6443" evidence="4">
    <location>
        <begin position="1053"/>
        <end position="1151"/>
    </location>
</feature>
<keyword evidence="6" id="KW-1185">Reference proteome</keyword>
<protein>
    <submittedName>
        <fullName evidence="5">RHS repeat-associated protein</fullName>
    </submittedName>
</protein>
<proteinExistence type="predicted"/>
<dbReference type="RefSeq" id="WP_168038672.1">
    <property type="nucleotide sequence ID" value="NZ_JAATJH010000005.1"/>
</dbReference>
<comment type="caution">
    <text evidence="5">The sequence shown here is derived from an EMBL/GenBank/DDBJ whole genome shotgun (WGS) entry which is preliminary data.</text>
</comment>
<dbReference type="InterPro" id="IPR045619">
    <property type="entry name" value="DUF6443"/>
</dbReference>
<dbReference type="Proteomes" id="UP000770785">
    <property type="component" value="Unassembled WGS sequence"/>
</dbReference>
<feature type="region of interest" description="Disordered" evidence="1">
    <location>
        <begin position="738"/>
        <end position="763"/>
    </location>
</feature>
<dbReference type="PANTHER" id="PTHR32305:SF15">
    <property type="entry name" value="PROTEIN RHSA-RELATED"/>
    <property type="match status" value="1"/>
</dbReference>
<dbReference type="Gene3D" id="2.180.10.10">
    <property type="entry name" value="RHS repeat-associated core"/>
    <property type="match status" value="1"/>
</dbReference>
<dbReference type="InterPro" id="IPR029115">
    <property type="entry name" value="Ntox23"/>
</dbReference>
<sequence>MKFLYPLFTFLFYSVMTTSLVSAQSQRPAVSAAALAYGQYADIPVNNYTGTGSVTVPIHTISDGPLSLPVVLQYHTAGNDVASPASSVGLGWNLNAGGMISRTIRGLADNDPLKGYYYKGNLVSSRSLRDYDTEPDIFTYSVSGYSGKFFVDANRQVQMIPKSDVRINVIAPGFRAFDGILLTLPDGVRYHFGTVMNAGETYAGGYDYVELENREPAGIDRLVGWHLVAVETPDRLHRIDIEYARTNYTYFASAACAETVRYRKHTGRLEDEELCSDRADSYYGVRSLVPKRITSNSGIGEVEFTYGGRRDLGTSTGDGDRAKSIESVKVTDGNTCIKYDLNYSYFQDDERYPNIPGVHHSKLKLESVQKKSCDGSLTEPTWDFTYIGRIGKGGLQFAPTVRNPNIDHWGYYNFNPAKGANEYGKGLTPTGAGISIVGWTTLGRANRDSHGPAMQDGMLKKVTYPTGGSLELEYEANTYAKARGRKTAFEEDAFSSTSTNRPEESIFPYYSTITPASNPRWQLQVDPHREGRLDIEGTQPAGASHGSVEVYTTDGTLVSRISQSADDFRPAISSGSLPNVGVPTAAGPMVPGQSYVIKVIARNATVSFNITHDQDPSNVTCGGLRIKSTRIHDGIDGDKDIVQSYSYRAGDGANFSSGRLAREPKYVHGLNDRSVLFTSFSVSPLSGFDGYHIGYARVVVDKNGIGSEEYKYNVEPESEPSTQFPTTPAPYRVESGALKESSSYDEGSQVVSTSSTTRNPGDTYQVFGNSSATGRMYAVRTNIPSYDHVTRKLIYRIYNKGYQIRTAIYRPKFVTSTVDGLTTVTEYGYHTNNLLPNEVKTTDSDGVERKIVTQFAASSSVARAAVAKYNLRHLPYITEQYHGEDKVAATRLDYRYYRADGASPSSSTSGRLDIPRLYKTYQYGTTWDATGEEADSDERLKATYLRYTPEGQLAEYRDEGWGATTLTYENKKLKSKTFGGHTASYAYESFNSNKLTTVTAVDGTTTSYTYDKLGRLLTTTDDCTNILSTYIYRFRHGHDGVNVVEKMVDYTNVSGSKPYYYILTRQYKDGLGRDIINVGHRLGPDNDESIISGVDYDQYGRVARSYEPYAHVYSSYWGGYEKIPTSRAHTTHTYEASPLSRKISVTPPDWATTRFEYGVNTASDLVRKQGTNTPYNKGELTKQVTIDGNGNKFAVFQNKTGQKVLSRRTNGADQTDKRRDTYYLYDGKGRLSKVLPPGATVADEKLIYSYLYDGTDKLKSKKIPGKDRIYYRYDARDLLVAQRDGNLLAENKWYVYDHDALGRVTMEGLRKVSNSGSIISTEPLIITTYGTKIWDKDKVATVSTKILGSANDWLQTTNTYSTCGQLQSQTGNNHLDPNLSNSESTSYVYDGAMNLTSSTYNHRRLNGGSLAITSDHEYDHAGRNTKNYFKVGSGSRRQLNKLVYDEKGNVKTKYQGHTGLSGGTRDWLQKIDYFYLENGMLEGINSVRGGLTGSQVALPRHNDFGTVPNPGAPSTSGYSKKDLFYLQLYRDEAPRVSGSAPAPVRRNGDISYVVSQVRGRTQQLFGIKYDHLDQMMEAKFYERAHAASIATSKPYYRESLTYDERGNIETLDRDGVNIGQSDRFYLNNPMDKLDYKYVGASGQKSNRLRAINDTGTSKGYKPNSGTYRYDRNGNMTYDPSKEIEVEYNHLDLPKVITWPAIPNQRLVMTYSASGTLLTRQSFDRNNHSVDKRDYIGGIEYLNGLIESVAHSEGRVYMGGNGSRYDYALTDHLGNTRLLYSDLNNNGIPDVPSEIIQENHYLPFGMKMVGPWMGGSEQDDTAYEYNGIERVDDFDLGVNMAMYRTLDPVIGRWWQVDPKAEGAMGHSPYNSMWNSPIVYSDPNGDFAFLAFAAVGVATNGIINSAKGDNFFQGWAGAAIGGALSGGYLGAVGSAVSSHLPSANIALGGGFNLSISPAIAFGSNGFSIGANAGLSYSSNGFSAGIGAGIGYTNMSLGPNSVKGFTSSLGGGFSVGNSDWNAGFYTNATSGAGIGQRVAGFRANLKGVSVAYENDDAPFDLLGGAGNALKDGGDRFRSNAVSIGYAGIDLRLNMFTGDPTGRPTDPSSGYPQGYHTGKADMYRLGALSLGYNGYRAGWNSEGIRNKFQNEFAHQKIRPQAYFRRLPSGYPGTFYSQASSFQNPYSLWSF</sequence>
<dbReference type="Pfam" id="PF20041">
    <property type="entry name" value="DUF6443"/>
    <property type="match status" value="1"/>
</dbReference>
<dbReference type="NCBIfam" id="TIGR01643">
    <property type="entry name" value="YD_repeat_2x"/>
    <property type="match status" value="1"/>
</dbReference>
<evidence type="ECO:0000256" key="1">
    <source>
        <dbReference type="SAM" id="MobiDB-lite"/>
    </source>
</evidence>
<reference evidence="5 6" key="1">
    <citation type="submission" date="2020-03" db="EMBL/GenBank/DDBJ databases">
        <title>Genomic Encyclopedia of Type Strains, Phase IV (KMG-IV): sequencing the most valuable type-strain genomes for metagenomic binning, comparative biology and taxonomic classification.</title>
        <authorList>
            <person name="Goeker M."/>
        </authorList>
    </citation>
    <scope>NUCLEOTIDE SEQUENCE [LARGE SCALE GENOMIC DNA]</scope>
    <source>
        <strain evidence="5 6">DSM 105096</strain>
    </source>
</reference>
<dbReference type="Pfam" id="PF05593">
    <property type="entry name" value="RHS_repeat"/>
    <property type="match status" value="1"/>
</dbReference>
<accession>A0ABX0XF60</accession>